<comment type="caution">
    <text evidence="1">The sequence shown here is derived from an EMBL/GenBank/DDBJ whole genome shotgun (WGS) entry which is preliminary data.</text>
</comment>
<dbReference type="AlphaFoldDB" id="A0A8B6E5H7"/>
<proteinExistence type="predicted"/>
<evidence type="ECO:0000313" key="1">
    <source>
        <dbReference type="EMBL" id="VDI29227.1"/>
    </source>
</evidence>
<dbReference type="EMBL" id="UYJE01004571">
    <property type="protein sequence ID" value="VDI29227.1"/>
    <property type="molecule type" value="Genomic_DNA"/>
</dbReference>
<accession>A0A8B6E5H7</accession>
<protein>
    <submittedName>
        <fullName evidence="1">Uncharacterized protein</fullName>
    </submittedName>
</protein>
<reference evidence="1" key="1">
    <citation type="submission" date="2018-11" db="EMBL/GenBank/DDBJ databases">
        <authorList>
            <person name="Alioto T."/>
            <person name="Alioto T."/>
        </authorList>
    </citation>
    <scope>NUCLEOTIDE SEQUENCE</scope>
</reference>
<organism evidence="1 2">
    <name type="scientific">Mytilus galloprovincialis</name>
    <name type="common">Mediterranean mussel</name>
    <dbReference type="NCBI Taxonomy" id="29158"/>
    <lineage>
        <taxon>Eukaryota</taxon>
        <taxon>Metazoa</taxon>
        <taxon>Spiralia</taxon>
        <taxon>Lophotrochozoa</taxon>
        <taxon>Mollusca</taxon>
        <taxon>Bivalvia</taxon>
        <taxon>Autobranchia</taxon>
        <taxon>Pteriomorphia</taxon>
        <taxon>Mytilida</taxon>
        <taxon>Mytiloidea</taxon>
        <taxon>Mytilidae</taxon>
        <taxon>Mytilinae</taxon>
        <taxon>Mytilus</taxon>
    </lineage>
</organism>
<dbReference type="OrthoDB" id="6041742at2759"/>
<name>A0A8B6E5H7_MYTGA</name>
<dbReference type="Proteomes" id="UP000596742">
    <property type="component" value="Unassembled WGS sequence"/>
</dbReference>
<dbReference type="Gene3D" id="1.10.287.3980">
    <property type="match status" value="1"/>
</dbReference>
<keyword evidence="2" id="KW-1185">Reference proteome</keyword>
<sequence>MIDLTFNQYNLIEGDKNRTFFRCTYHSIATQQIASEGTKQNLRNSWNICQSSNLQVQNGCRLLQNNINTTNHQSVRFRKYKGGETFKASAWKRAHKHGLENVLVNQGLKEAVWRKILKGRKRLFIVPRIMNYPPMSKTDQMQLPTLKKGLYKFYPYQPQVKTWKKV</sequence>
<gene>
    <name evidence="1" type="ORF">MGAL_10B061308</name>
</gene>
<evidence type="ECO:0000313" key="2">
    <source>
        <dbReference type="Proteomes" id="UP000596742"/>
    </source>
</evidence>